<gene>
    <name evidence="1" type="ORF">SAMN04488066_104207</name>
</gene>
<evidence type="ECO:0000313" key="2">
    <source>
        <dbReference type="Proteomes" id="UP000323537"/>
    </source>
</evidence>
<reference evidence="1 2" key="1">
    <citation type="submission" date="2016-10" db="EMBL/GenBank/DDBJ databases">
        <authorList>
            <person name="Varghese N."/>
            <person name="Submissions S."/>
        </authorList>
    </citation>
    <scope>NUCLEOTIDE SEQUENCE [LARGE SCALE GENOMIC DNA]</scope>
    <source>
        <strain evidence="1 2">CGMCC 1.6377</strain>
    </source>
</reference>
<evidence type="ECO:0000313" key="1">
    <source>
        <dbReference type="EMBL" id="SFH45706.1"/>
    </source>
</evidence>
<accession>A0A1I3A758</accession>
<keyword evidence="2" id="KW-1185">Reference proteome</keyword>
<dbReference type="AlphaFoldDB" id="A0A1I3A758"/>
<sequence>MVEIEGKRLITHCFGQLIGFGADDFIVVVGYLKEEIIDRYGVCDTNQCGEITDVVESDAQYVDDESYSGYIRETQRSLC</sequence>
<organism evidence="1 2">
    <name type="scientific">Halorubrum aquaticum</name>
    <dbReference type="NCBI Taxonomy" id="387340"/>
    <lineage>
        <taxon>Archaea</taxon>
        <taxon>Methanobacteriati</taxon>
        <taxon>Methanobacteriota</taxon>
        <taxon>Stenosarchaea group</taxon>
        <taxon>Halobacteria</taxon>
        <taxon>Halobacteriales</taxon>
        <taxon>Haloferacaceae</taxon>
        <taxon>Halorubrum</taxon>
    </lineage>
</organism>
<dbReference type="Proteomes" id="UP000323537">
    <property type="component" value="Unassembled WGS sequence"/>
</dbReference>
<name>A0A1I3A758_9EURY</name>
<proteinExistence type="predicted"/>
<dbReference type="Gene3D" id="3.90.550.10">
    <property type="entry name" value="Spore Coat Polysaccharide Biosynthesis Protein SpsA, Chain A"/>
    <property type="match status" value="1"/>
</dbReference>
<dbReference type="SUPFAM" id="SSF53448">
    <property type="entry name" value="Nucleotide-diphospho-sugar transferases"/>
    <property type="match status" value="1"/>
</dbReference>
<dbReference type="EMBL" id="FOPZ01000004">
    <property type="protein sequence ID" value="SFH45706.1"/>
    <property type="molecule type" value="Genomic_DNA"/>
</dbReference>
<protein>
    <submittedName>
        <fullName evidence="1">Uncharacterized protein</fullName>
    </submittedName>
</protein>
<dbReference type="InterPro" id="IPR029044">
    <property type="entry name" value="Nucleotide-diphossugar_trans"/>
</dbReference>